<dbReference type="Pfam" id="PF07690">
    <property type="entry name" value="MFS_1"/>
    <property type="match status" value="2"/>
</dbReference>
<feature type="transmembrane region" description="Helical" evidence="8">
    <location>
        <begin position="55"/>
        <end position="72"/>
    </location>
</feature>
<feature type="transmembrane region" description="Helical" evidence="8">
    <location>
        <begin position="229"/>
        <end position="247"/>
    </location>
</feature>
<proteinExistence type="inferred from homology"/>
<organism evidence="10 11">
    <name type="scientific">Slackia piriformis</name>
    <dbReference type="NCBI Taxonomy" id="626934"/>
    <lineage>
        <taxon>Bacteria</taxon>
        <taxon>Bacillati</taxon>
        <taxon>Actinomycetota</taxon>
        <taxon>Coriobacteriia</taxon>
        <taxon>Eggerthellales</taxon>
        <taxon>Eggerthellaceae</taxon>
        <taxon>Slackia</taxon>
    </lineage>
</organism>
<evidence type="ECO:0000313" key="10">
    <source>
        <dbReference type="EMBL" id="MBS6940291.1"/>
    </source>
</evidence>
<feature type="domain" description="Major facilitator superfamily (MFS) profile" evidence="9">
    <location>
        <begin position="13"/>
        <end position="451"/>
    </location>
</feature>
<protein>
    <submittedName>
        <fullName evidence="10">DHA2 family efflux MFS transporter permease subunit</fullName>
    </submittedName>
</protein>
<feature type="transmembrane region" description="Helical" evidence="8">
    <location>
        <begin position="404"/>
        <end position="424"/>
    </location>
</feature>
<feature type="transmembrane region" description="Helical" evidence="8">
    <location>
        <begin position="111"/>
        <end position="129"/>
    </location>
</feature>
<feature type="transmembrane region" description="Helical" evidence="8">
    <location>
        <begin position="84"/>
        <end position="105"/>
    </location>
</feature>
<feature type="transmembrane region" description="Helical" evidence="8">
    <location>
        <begin position="136"/>
        <end position="156"/>
    </location>
</feature>
<dbReference type="InterPro" id="IPR011701">
    <property type="entry name" value="MFS"/>
</dbReference>
<dbReference type="AlphaFoldDB" id="A0A943YXJ6"/>
<comment type="caution">
    <text evidence="10">The sequence shown here is derived from an EMBL/GenBank/DDBJ whole genome shotgun (WGS) entry which is preliminary data.</text>
</comment>
<dbReference type="InterPro" id="IPR004638">
    <property type="entry name" value="EmrB-like"/>
</dbReference>
<dbReference type="EMBL" id="JAGZSV010000022">
    <property type="protein sequence ID" value="MBS6940291.1"/>
    <property type="molecule type" value="Genomic_DNA"/>
</dbReference>
<accession>A0A943YXJ6</accession>
<evidence type="ECO:0000313" key="11">
    <source>
        <dbReference type="Proteomes" id="UP000727506"/>
    </source>
</evidence>
<dbReference type="Gene3D" id="1.20.1250.20">
    <property type="entry name" value="MFS general substrate transporter like domains"/>
    <property type="match status" value="1"/>
</dbReference>
<dbReference type="PANTHER" id="PTHR42718">
    <property type="entry name" value="MAJOR FACILITATOR SUPERFAMILY MULTIDRUG TRANSPORTER MFSC"/>
    <property type="match status" value="1"/>
</dbReference>
<feature type="transmembrane region" description="Helical" evidence="8">
    <location>
        <begin position="267"/>
        <end position="292"/>
    </location>
</feature>
<reference evidence="10" key="1">
    <citation type="submission" date="2021-02" db="EMBL/GenBank/DDBJ databases">
        <title>Infant gut strain persistence is associated with maternal origin, phylogeny, and functional potential including surface adhesion and iron acquisition.</title>
        <authorList>
            <person name="Lou Y.C."/>
        </authorList>
    </citation>
    <scope>NUCLEOTIDE SEQUENCE</scope>
    <source>
        <strain evidence="10">L2_039_000G1_dasL2_039_000G1_concoct_11</strain>
    </source>
</reference>
<dbReference type="GO" id="GO:0022857">
    <property type="term" value="F:transmembrane transporter activity"/>
    <property type="evidence" value="ECO:0007669"/>
    <property type="project" value="InterPro"/>
</dbReference>
<comment type="subcellular location">
    <subcellularLocation>
        <location evidence="1">Cell membrane</location>
        <topology evidence="1">Multi-pass membrane protein</topology>
    </subcellularLocation>
</comment>
<feature type="transmembrane region" description="Helical" evidence="8">
    <location>
        <begin position="9"/>
        <end position="27"/>
    </location>
</feature>
<evidence type="ECO:0000256" key="6">
    <source>
        <dbReference type="ARBA" id="ARBA00022989"/>
    </source>
</evidence>
<dbReference type="PRINTS" id="PR01036">
    <property type="entry name" value="TCRTETB"/>
</dbReference>
<keyword evidence="6 8" id="KW-1133">Transmembrane helix</keyword>
<evidence type="ECO:0000256" key="1">
    <source>
        <dbReference type="ARBA" id="ARBA00004651"/>
    </source>
</evidence>
<keyword evidence="5 8" id="KW-0812">Transmembrane</keyword>
<dbReference type="SUPFAM" id="SSF103473">
    <property type="entry name" value="MFS general substrate transporter"/>
    <property type="match status" value="1"/>
</dbReference>
<dbReference type="NCBIfam" id="TIGR00711">
    <property type="entry name" value="efflux_EmrB"/>
    <property type="match status" value="1"/>
</dbReference>
<dbReference type="Proteomes" id="UP000727506">
    <property type="component" value="Unassembled WGS sequence"/>
</dbReference>
<feature type="transmembrane region" description="Helical" evidence="8">
    <location>
        <begin position="356"/>
        <end position="383"/>
    </location>
</feature>
<keyword evidence="3" id="KW-0813">Transport</keyword>
<evidence type="ECO:0000256" key="4">
    <source>
        <dbReference type="ARBA" id="ARBA00022475"/>
    </source>
</evidence>
<name>A0A943YXJ6_9ACTN</name>
<feature type="transmembrane region" description="Helical" evidence="8">
    <location>
        <begin position="199"/>
        <end position="217"/>
    </location>
</feature>
<feature type="transmembrane region" description="Helical" evidence="8">
    <location>
        <begin position="304"/>
        <end position="325"/>
    </location>
</feature>
<dbReference type="GO" id="GO:0005886">
    <property type="term" value="C:plasma membrane"/>
    <property type="evidence" value="ECO:0007669"/>
    <property type="project" value="UniProtKB-SubCell"/>
</dbReference>
<gene>
    <name evidence="10" type="ORF">KH142_02200</name>
</gene>
<keyword evidence="7 8" id="KW-0472">Membrane</keyword>
<evidence type="ECO:0000256" key="8">
    <source>
        <dbReference type="SAM" id="Phobius"/>
    </source>
</evidence>
<keyword evidence="4" id="KW-1003">Cell membrane</keyword>
<evidence type="ECO:0000256" key="7">
    <source>
        <dbReference type="ARBA" id="ARBA00023136"/>
    </source>
</evidence>
<dbReference type="PROSITE" id="PS50850">
    <property type="entry name" value="MFS"/>
    <property type="match status" value="1"/>
</dbReference>
<evidence type="ECO:0000256" key="5">
    <source>
        <dbReference type="ARBA" id="ARBA00022692"/>
    </source>
</evidence>
<dbReference type="InterPro" id="IPR020846">
    <property type="entry name" value="MFS_dom"/>
</dbReference>
<evidence type="ECO:0000256" key="3">
    <source>
        <dbReference type="ARBA" id="ARBA00022448"/>
    </source>
</evidence>
<dbReference type="PANTHER" id="PTHR42718:SF9">
    <property type="entry name" value="MAJOR FACILITATOR SUPERFAMILY MULTIDRUG TRANSPORTER MFSC"/>
    <property type="match status" value="1"/>
</dbReference>
<sequence>MLIKEGKRWVYAIFAVVVLGSALGNLSQTGLNAMLVTVCDEFGIATSLGQSLTTSYMFVLGAVVPLSAYFMGRFRLKDLAAGSVALFAAGSVVCACAGGFFSLFAGRVMQAAASGMLLPVLQTIAMTHFPDGRKATAMGIAGVAMGFAPNIGPTIGGAMVDTLGWRSFFVLLTVLSAAIVLFCLAFIERHDDAAHPAPLDFLSFVLSTVAFGGMLVGCSEASSVPFSHPLVWAPILVGAAALVWFVMRQRRIEDPLIDMAIFADATFRAGFVAQCLLFASFMGITLLVPLYIENLCGGTPMEAGMVLLPGTVAALIVNPLAGILTDKIGVRPVVVVSGVLLSIGAVSMVLCDESTPLWLVCVMQGVRALGVSGLVGPLSSWSLKGLAGKRIADGSAFATAVRQTCASIGTAAMVFCIEGAALAGAAAFHAAFAVSAAFAVAALACIVARIR</sequence>
<feature type="transmembrane region" description="Helical" evidence="8">
    <location>
        <begin position="168"/>
        <end position="187"/>
    </location>
</feature>
<comment type="similarity">
    <text evidence="2">Belongs to the major facilitator superfamily. EmrB family.</text>
</comment>
<dbReference type="InterPro" id="IPR036259">
    <property type="entry name" value="MFS_trans_sf"/>
</dbReference>
<dbReference type="Gene3D" id="1.20.1720.10">
    <property type="entry name" value="Multidrug resistance protein D"/>
    <property type="match status" value="1"/>
</dbReference>
<evidence type="ECO:0000256" key="2">
    <source>
        <dbReference type="ARBA" id="ARBA00008537"/>
    </source>
</evidence>
<evidence type="ECO:0000259" key="9">
    <source>
        <dbReference type="PROSITE" id="PS50850"/>
    </source>
</evidence>
<feature type="transmembrane region" description="Helical" evidence="8">
    <location>
        <begin position="332"/>
        <end position="350"/>
    </location>
</feature>
<feature type="transmembrane region" description="Helical" evidence="8">
    <location>
        <begin position="430"/>
        <end position="450"/>
    </location>
</feature>